<keyword evidence="5" id="KW-1185">Reference proteome</keyword>
<name>A0A9P3GRX3_9APHY</name>
<evidence type="ECO:0000256" key="2">
    <source>
        <dbReference type="SAM" id="Phobius"/>
    </source>
</evidence>
<comment type="caution">
    <text evidence="4">The sequence shown here is derived from an EMBL/GenBank/DDBJ whole genome shotgun (WGS) entry which is preliminary data.</text>
</comment>
<accession>A0A9P3GRX3</accession>
<feature type="domain" description="DUF6533" evidence="3">
    <location>
        <begin position="22"/>
        <end position="66"/>
    </location>
</feature>
<keyword evidence="2" id="KW-0812">Transmembrane</keyword>
<sequence length="290" mass="32350">MTSTTWAKYLAELDEAWLGNCVNYAMSALSIYEFLINIDLEVSTAWKRKKTAPSLLLLTIRWCMLANGVLIFAPTPSFNVRIALLCKASAILGAMFNLAGFAQAALVSALRVFALADNSLVLSVVVLVLSLMPIGTNAYRDSNYVCELSGGSYSVSVPVSSSLYTTDYSDKMRTNSCGCHRPRRDVEEDLPPVAHQQSAPHESASHNVSDERWNHLFPDFVSDEHHRSRRCADLGVANPRTEPDYRLSPAHFDFPLPPEPARLHQRQRLRRGRQPATAFRPRICSAGRVW</sequence>
<keyword evidence="2" id="KW-0472">Membrane</keyword>
<dbReference type="AlphaFoldDB" id="A0A9P3GRX3"/>
<reference evidence="4 5" key="1">
    <citation type="submission" date="2021-08" db="EMBL/GenBank/DDBJ databases">
        <title>Draft Genome Sequence of Phanerochaete sordida strain YK-624.</title>
        <authorList>
            <person name="Mori T."/>
            <person name="Dohra H."/>
            <person name="Suzuki T."/>
            <person name="Kawagishi H."/>
            <person name="Hirai H."/>
        </authorList>
    </citation>
    <scope>NUCLEOTIDE SEQUENCE [LARGE SCALE GENOMIC DNA]</scope>
    <source>
        <strain evidence="4 5">YK-624</strain>
    </source>
</reference>
<dbReference type="Proteomes" id="UP000703269">
    <property type="component" value="Unassembled WGS sequence"/>
</dbReference>
<evidence type="ECO:0000313" key="4">
    <source>
        <dbReference type="EMBL" id="GJE98284.1"/>
    </source>
</evidence>
<evidence type="ECO:0000313" key="5">
    <source>
        <dbReference type="Proteomes" id="UP000703269"/>
    </source>
</evidence>
<gene>
    <name evidence="4" type="ORF">PsYK624_145100</name>
</gene>
<protein>
    <recommendedName>
        <fullName evidence="3">DUF6533 domain-containing protein</fullName>
    </recommendedName>
</protein>
<dbReference type="EMBL" id="BPQB01000085">
    <property type="protein sequence ID" value="GJE98284.1"/>
    <property type="molecule type" value="Genomic_DNA"/>
</dbReference>
<proteinExistence type="predicted"/>
<evidence type="ECO:0000256" key="1">
    <source>
        <dbReference type="SAM" id="MobiDB-lite"/>
    </source>
</evidence>
<dbReference type="Pfam" id="PF20151">
    <property type="entry name" value="DUF6533"/>
    <property type="match status" value="1"/>
</dbReference>
<keyword evidence="2" id="KW-1133">Transmembrane helix</keyword>
<organism evidence="4 5">
    <name type="scientific">Phanerochaete sordida</name>
    <dbReference type="NCBI Taxonomy" id="48140"/>
    <lineage>
        <taxon>Eukaryota</taxon>
        <taxon>Fungi</taxon>
        <taxon>Dikarya</taxon>
        <taxon>Basidiomycota</taxon>
        <taxon>Agaricomycotina</taxon>
        <taxon>Agaricomycetes</taxon>
        <taxon>Polyporales</taxon>
        <taxon>Phanerochaetaceae</taxon>
        <taxon>Phanerochaete</taxon>
    </lineage>
</organism>
<dbReference type="InterPro" id="IPR045340">
    <property type="entry name" value="DUF6533"/>
</dbReference>
<feature type="region of interest" description="Disordered" evidence="1">
    <location>
        <begin position="234"/>
        <end position="259"/>
    </location>
</feature>
<dbReference type="OrthoDB" id="3197626at2759"/>
<feature type="transmembrane region" description="Helical" evidence="2">
    <location>
        <begin position="55"/>
        <end position="74"/>
    </location>
</feature>
<evidence type="ECO:0000259" key="3">
    <source>
        <dbReference type="Pfam" id="PF20151"/>
    </source>
</evidence>
<feature type="transmembrane region" description="Helical" evidence="2">
    <location>
        <begin position="112"/>
        <end position="132"/>
    </location>
</feature>